<dbReference type="PANTHER" id="PTHR20875">
    <property type="entry name" value="EF-HAND CALCIUM-BINDING DOMAIN-CONTAINING PROTEIN 6-RELATED"/>
    <property type="match status" value="1"/>
</dbReference>
<evidence type="ECO:0000256" key="1">
    <source>
        <dbReference type="ARBA" id="ARBA00022553"/>
    </source>
</evidence>
<feature type="domain" description="EF-hand" evidence="6">
    <location>
        <begin position="1542"/>
        <end position="1577"/>
    </location>
</feature>
<dbReference type="InterPro" id="IPR011992">
    <property type="entry name" value="EF-hand-dom_pair"/>
</dbReference>
<proteinExistence type="predicted"/>
<evidence type="ECO:0000256" key="2">
    <source>
        <dbReference type="ARBA" id="ARBA00022723"/>
    </source>
</evidence>
<feature type="domain" description="EF-hand" evidence="6">
    <location>
        <begin position="771"/>
        <end position="806"/>
    </location>
</feature>
<feature type="domain" description="EF-hand" evidence="6">
    <location>
        <begin position="465"/>
        <end position="500"/>
    </location>
</feature>
<feature type="domain" description="EF-hand" evidence="6">
    <location>
        <begin position="194"/>
        <end position="229"/>
    </location>
</feature>
<dbReference type="FunFam" id="1.10.238.10:FF:000179">
    <property type="entry name" value="EF-hand calcium-binding domain-containing protein 6"/>
    <property type="match status" value="2"/>
</dbReference>
<dbReference type="Gene3D" id="1.10.238.10">
    <property type="entry name" value="EF-hand"/>
    <property type="match status" value="15"/>
</dbReference>
<dbReference type="InterPro" id="IPR002048">
    <property type="entry name" value="EF_hand_dom"/>
</dbReference>
<dbReference type="InterPro" id="IPR015070">
    <property type="entry name" value="EF_hand_DJBP"/>
</dbReference>
<dbReference type="FunFam" id="1.10.238.10:FF:000325">
    <property type="entry name" value="EF-hand calcium binding domain 6"/>
    <property type="match status" value="1"/>
</dbReference>
<keyword evidence="3" id="KW-0677">Repeat</keyword>
<keyword evidence="2" id="KW-0479">Metal-binding</keyword>
<feature type="domain" description="EF-hand" evidence="6">
    <location>
        <begin position="2037"/>
        <end position="2067"/>
    </location>
</feature>
<dbReference type="Pfam" id="PF13202">
    <property type="entry name" value="EF-hand_5"/>
    <property type="match status" value="4"/>
</dbReference>
<evidence type="ECO:0000259" key="6">
    <source>
        <dbReference type="PROSITE" id="PS50222"/>
    </source>
</evidence>
<dbReference type="Proteomes" id="UP001295444">
    <property type="component" value="Chromosome 03"/>
</dbReference>
<dbReference type="PROSITE" id="PS50222">
    <property type="entry name" value="EF_HAND_2"/>
    <property type="match status" value="13"/>
</dbReference>
<dbReference type="PANTHER" id="PTHR20875:SF2">
    <property type="entry name" value="EF-HAND CALCIUM-BINDING DOMAIN-CONTAINING PROTEIN 6"/>
    <property type="match status" value="1"/>
</dbReference>
<keyword evidence="8" id="KW-1185">Reference proteome</keyword>
<protein>
    <submittedName>
        <fullName evidence="7">EF-hand calcium-binding domain-containing 6</fullName>
    </submittedName>
</protein>
<dbReference type="Pfam" id="PF08976">
    <property type="entry name" value="EF-hand_11"/>
    <property type="match status" value="3"/>
</dbReference>
<reference evidence="7" key="1">
    <citation type="submission" date="2022-03" db="EMBL/GenBank/DDBJ databases">
        <authorList>
            <person name="Alioto T."/>
            <person name="Alioto T."/>
            <person name="Gomez Garrido J."/>
        </authorList>
    </citation>
    <scope>NUCLEOTIDE SEQUENCE</scope>
</reference>
<feature type="region of interest" description="Disordered" evidence="5">
    <location>
        <begin position="1893"/>
        <end position="1938"/>
    </location>
</feature>
<gene>
    <name evidence="7" type="ORF">PECUL_23A052810</name>
</gene>
<feature type="domain" description="EF-hand" evidence="6">
    <location>
        <begin position="1647"/>
        <end position="1682"/>
    </location>
</feature>
<feature type="region of interest" description="Disordered" evidence="5">
    <location>
        <begin position="1286"/>
        <end position="1308"/>
    </location>
</feature>
<evidence type="ECO:0000256" key="3">
    <source>
        <dbReference type="ARBA" id="ARBA00022737"/>
    </source>
</evidence>
<organism evidence="7 8">
    <name type="scientific">Pelobates cultripes</name>
    <name type="common">Western spadefoot toad</name>
    <dbReference type="NCBI Taxonomy" id="61616"/>
    <lineage>
        <taxon>Eukaryota</taxon>
        <taxon>Metazoa</taxon>
        <taxon>Chordata</taxon>
        <taxon>Craniata</taxon>
        <taxon>Vertebrata</taxon>
        <taxon>Euteleostomi</taxon>
        <taxon>Amphibia</taxon>
        <taxon>Batrachia</taxon>
        <taxon>Anura</taxon>
        <taxon>Pelobatoidea</taxon>
        <taxon>Pelobatidae</taxon>
        <taxon>Pelobates</taxon>
    </lineage>
</organism>
<feature type="domain" description="EF-hand" evidence="6">
    <location>
        <begin position="1006"/>
        <end position="1041"/>
    </location>
</feature>
<evidence type="ECO:0000256" key="5">
    <source>
        <dbReference type="SAM" id="MobiDB-lite"/>
    </source>
</evidence>
<keyword evidence="1" id="KW-0597">Phosphoprotein</keyword>
<name>A0AAD1RUA6_PELCU</name>
<feature type="domain" description="EF-hand" evidence="6">
    <location>
        <begin position="914"/>
        <end position="949"/>
    </location>
</feature>
<evidence type="ECO:0000256" key="4">
    <source>
        <dbReference type="ARBA" id="ARBA00022837"/>
    </source>
</evidence>
<dbReference type="InterPro" id="IPR052603">
    <property type="entry name" value="EFCB6"/>
</dbReference>
<dbReference type="InterPro" id="IPR018247">
    <property type="entry name" value="EF_Hand_1_Ca_BS"/>
</dbReference>
<feature type="domain" description="EF-hand" evidence="6">
    <location>
        <begin position="1111"/>
        <end position="1146"/>
    </location>
</feature>
<evidence type="ECO:0000313" key="8">
    <source>
        <dbReference type="Proteomes" id="UP001295444"/>
    </source>
</evidence>
<accession>A0AAD1RUA6</accession>
<sequence length="2099" mass="242763">MDTALGSLYTPHLTGHIMNSQIMNSGNFTGLRPQTRGISISGRPHSFRNKCLSRSSSASSLKSSLVSTVISIPNPHLSSADIEQIIYQRVNELGEDLRNAFTALDADQNFTVTKGEFYRVLQNFILPLTPPQFDGLLAKIPMYGNGAIPYLTFLEKFHHVGTSHGKNVKRSASQVTQVMTLSELETQLKTAISKNLKAVVRACRIFDYNQNGQIQKHELRRILENYCFKMKNIEYEKLWNRYCIGSKNTLDFKEMLTHLGLNAEIHSQPERETVAKALIWDTSPQERAQQTPPCSPKIRSTKDCSLDELETALRRVISGSRARIVNAFHSYDAAQTGFISLDDFKTIQNHLIFPLSTKAFEELMTRYGCTASNRIAWKLFVSAYQDREPPENGQTIPIKPNHRVNPARSAIKRFSNDHIIHKLQKHFQESYHSLKDAFLMLDQERKGKISRKELRRIVDSMICRITDEQFKELMIILDSEHTGFISYHQFLDLFEEKESVTGHKWLNNKRETKKEASVPVTWDTMQNILCEKITRNWQGFVKAIKSYDSKGIGIVGKQDFKNILKSHCPSLSEEHFQIICEQYSDSSSDFITYMEFLQNLGVIMSHAGDLEGVSTNIFDGSQCREELRQTELSDRMREIDQHASNLTRTMSTDQVIEKLKACVTRHSLTTKDSFLTCKAQAGGKVSKKDFRKVLEDHELHLDDDQFHALTEKLGFTKEGLDYLDFVSLFEAPGSREGNVLQIRTNHRVNQARFNFMSAEECLSKLLDKLREGYEDTYTAFYKIDSNRDGIVTMHDFRNLLDGFMFIMTQKEYERLLNLLGLNLNSTLNYVEFLKLIQNQEKDDSPPWLNSVYKPKQSNECADLACEQAHYYLVKKAQVRWHDLAKTFCEFDSEGNGIVQKKDLRNVLFRFSIPITAKEFEKLWDRYDPEGKGYLTHQEFLHKLGLDSVSMDSGPSARIADENHECLEKHWSTQHKLHEEMDSFHKHQTKALNIKTIEQQVKDKFREYYQDFGAAFAKMDRNKDGLITLEDFRTMLQDMNFNLEDDQFLDLLCRLKMKVCGSKLSYFEFLKVVDDGRASKYDRQQESSARSDNFYTLSPQRALTKLKESVAASYDQLYTACSLFDKDDTGTITVFELRRILDSFCFKLTEKQFKYLVSKLMLGDDHTIDWQAFLHHFPASSDESNSTWAERVQKATRTKSFPKLSMKDILTHVQEVVTARFQTIVQAFVDLDCANRNVISKDDFRELFSRHFMLVTDEQFENLWNVLPLNSNGNLNYHEFLKKFSSERPAHPSEKPLSRDLDGSPKPDSSFKCNQTFSGSFSGIRRPKTAPPVLNKSHICSPRPHTAVPHSRPITNCELVENKFRTNLQKVWQEVYKACRAKDPESFGEIPISDLLGVLKQFHLEVTEKELDQLTTKYDLRKNGKFSYSDFLRNIMLEPKTQEKATLRRMKLQNPRVPMSSGMHNPLFLDALLRIEPKILSCWRPMRRSFLSCDDTRSGYISIQDFKQRVPLRLEPLCLMNFSTLSPSRPRVPPGGDRDKFREYYQDFGAAFAKMDRNKDGLITLEDFRTMLQDMNFNLEDDQFLDLLCRLKMKVCGSKLSYFEFLKVVDDGRASKYGRQQESSARSDNFYTLSPQRALTKLKESVAASYDQLYTACSLFDKDDTGTITVFELRRILDSFCFKLTEKQFKYLVSKLMLGDDHTIDWQAFLHHFPASSDESNSTWAERVQKATRTKSFPKLSMKDILTHVQEVVTARFQTIVQAFVDLDYANRNVISKDDFRELFSRHFMLVTDEQFENLWNVLPLNSNGNLNYHEFLKKFSSERPAHPSEKPLSRDLDGSPKPDSSFKRNQTFSGSFSGIRRPKTAPPVLNKSHFRVYKHSQDSAEWITEFTNTNEQPQGPKLEGGEGVNEETDRVREGPHPTLRGVGPHKPLRARGFLPSPTTVVGDGVLKQFHLEVTEKELDQLTTKYDLRKNGKFSYSDFLRNIMLEPKTQEKATLRRMKLQNPRVPMSSGMHNPLFLDALLRIEPKILSCWRPMRRSFLSCDDTRSGYISIQDFKQVLQKYGINLSEDEFFHIVGYFDKELTSKISYNDFLREFLR</sequence>
<feature type="domain" description="EF-hand" evidence="6">
    <location>
        <begin position="878"/>
        <end position="913"/>
    </location>
</feature>
<evidence type="ECO:0000313" key="7">
    <source>
        <dbReference type="EMBL" id="CAH2278350.1"/>
    </source>
</evidence>
<dbReference type="SMART" id="SM00054">
    <property type="entry name" value="EFh"/>
    <property type="match status" value="18"/>
</dbReference>
<feature type="domain" description="EF-hand" evidence="6">
    <location>
        <begin position="92"/>
        <end position="127"/>
    </location>
</feature>
<keyword evidence="4" id="KW-0106">Calcium</keyword>
<dbReference type="Pfam" id="PF13499">
    <property type="entry name" value="EF-hand_7"/>
    <property type="match status" value="2"/>
</dbReference>
<dbReference type="SUPFAM" id="SSF47473">
    <property type="entry name" value="EF-hand"/>
    <property type="match status" value="9"/>
</dbReference>
<dbReference type="FunFam" id="1.10.238.10:FF:000121">
    <property type="entry name" value="EF-hand calcium-binding domain-containing protein 6"/>
    <property type="match status" value="2"/>
</dbReference>
<feature type="compositionally biased region" description="Polar residues" evidence="5">
    <location>
        <begin position="1847"/>
        <end position="1856"/>
    </location>
</feature>
<feature type="region of interest" description="Disordered" evidence="5">
    <location>
        <begin position="1822"/>
        <end position="1864"/>
    </location>
</feature>
<feature type="compositionally biased region" description="Basic and acidic residues" evidence="5">
    <location>
        <begin position="1286"/>
        <end position="1304"/>
    </location>
</feature>
<feature type="domain" description="EF-hand" evidence="6">
    <location>
        <begin position="319"/>
        <end position="354"/>
    </location>
</feature>
<dbReference type="EMBL" id="OW240914">
    <property type="protein sequence ID" value="CAH2278350.1"/>
    <property type="molecule type" value="Genomic_DNA"/>
</dbReference>
<dbReference type="PROSITE" id="PS00018">
    <property type="entry name" value="EF_HAND_1"/>
    <property type="match status" value="6"/>
</dbReference>
<dbReference type="CDD" id="cd00051">
    <property type="entry name" value="EFh"/>
    <property type="match status" value="2"/>
</dbReference>
<feature type="domain" description="EF-hand" evidence="6">
    <location>
        <begin position="429"/>
        <end position="464"/>
    </location>
</feature>
<dbReference type="GO" id="GO:0005509">
    <property type="term" value="F:calcium ion binding"/>
    <property type="evidence" value="ECO:0007669"/>
    <property type="project" value="InterPro"/>
</dbReference>
<dbReference type="GO" id="GO:0005654">
    <property type="term" value="C:nucleoplasm"/>
    <property type="evidence" value="ECO:0007669"/>
    <property type="project" value="TreeGrafter"/>
</dbReference>
<feature type="compositionally biased region" description="Basic and acidic residues" evidence="5">
    <location>
        <begin position="1822"/>
        <end position="1846"/>
    </location>
</feature>